<sequence>MENPRKSMANKSQGYSTIRDRSRTFTTIGNSCVYRCISHGICCSSLCKTRYVPSRFNPADIASKGYMSPTQLANSEQWWTGPQWLKDDESTWPQWENNIYHEHEE</sequence>
<proteinExistence type="predicted"/>
<name>A0A182EZ89_ONCOC</name>
<evidence type="ECO:0000313" key="1">
    <source>
        <dbReference type="EMBL" id="VDN02528.1"/>
    </source>
</evidence>
<keyword evidence="2" id="KW-1185">Reference proteome</keyword>
<evidence type="ECO:0000313" key="3">
    <source>
        <dbReference type="WBParaSite" id="nOo.2.0.1.t13498-RA"/>
    </source>
</evidence>
<evidence type="ECO:0000313" key="2">
    <source>
        <dbReference type="Proteomes" id="UP000271087"/>
    </source>
</evidence>
<dbReference type="Proteomes" id="UP000271087">
    <property type="component" value="Unassembled WGS sequence"/>
</dbReference>
<gene>
    <name evidence="1" type="ORF">NOO_LOCUS13498</name>
</gene>
<organism evidence="3">
    <name type="scientific">Onchocerca ochengi</name>
    <name type="common">Filarial nematode worm</name>
    <dbReference type="NCBI Taxonomy" id="42157"/>
    <lineage>
        <taxon>Eukaryota</taxon>
        <taxon>Metazoa</taxon>
        <taxon>Ecdysozoa</taxon>
        <taxon>Nematoda</taxon>
        <taxon>Chromadorea</taxon>
        <taxon>Rhabditida</taxon>
        <taxon>Spirurina</taxon>
        <taxon>Spiruromorpha</taxon>
        <taxon>Filarioidea</taxon>
        <taxon>Onchocercidae</taxon>
        <taxon>Onchocerca</taxon>
    </lineage>
</organism>
<reference evidence="3" key="1">
    <citation type="submission" date="2016-06" db="UniProtKB">
        <authorList>
            <consortium name="WormBaseParasite"/>
        </authorList>
    </citation>
    <scope>IDENTIFICATION</scope>
</reference>
<dbReference type="OrthoDB" id="8036689at2759"/>
<accession>A0A182EZ89</accession>
<dbReference type="AlphaFoldDB" id="A0A182EZ89"/>
<reference evidence="1 2" key="2">
    <citation type="submission" date="2018-08" db="EMBL/GenBank/DDBJ databases">
        <authorList>
            <person name="Laetsch R D."/>
            <person name="Stevens L."/>
            <person name="Kumar S."/>
            <person name="Blaxter L. M."/>
        </authorList>
    </citation>
    <scope>NUCLEOTIDE SEQUENCE [LARGE SCALE GENOMIC DNA]</scope>
</reference>
<dbReference type="EMBL" id="UYRW01015853">
    <property type="protein sequence ID" value="VDN02528.1"/>
    <property type="molecule type" value="Genomic_DNA"/>
</dbReference>
<dbReference type="WBParaSite" id="nOo.2.0.1.t13498-RA">
    <property type="protein sequence ID" value="nOo.2.0.1.t13498-RA"/>
    <property type="gene ID" value="nOo.2.0.1.g13498"/>
</dbReference>
<protein>
    <submittedName>
        <fullName evidence="3">ORF3</fullName>
    </submittedName>
</protein>